<evidence type="ECO:0000256" key="1">
    <source>
        <dbReference type="ARBA" id="ARBA00001974"/>
    </source>
</evidence>
<keyword evidence="5" id="KW-0274">FAD</keyword>
<proteinExistence type="inferred from homology"/>
<comment type="pathway">
    <text evidence="2">Cofactor biosynthesis; ubiquinone biosynthesis.</text>
</comment>
<keyword evidence="6" id="KW-0560">Oxidoreductase</keyword>
<dbReference type="PANTHER" id="PTHR43876:SF7">
    <property type="entry name" value="UBIQUINONE BIOSYNTHESIS MONOOXYGENASE COQ6, MITOCHONDRIAL"/>
    <property type="match status" value="1"/>
</dbReference>
<dbReference type="PROSITE" id="PS01304">
    <property type="entry name" value="UBIH"/>
    <property type="match status" value="1"/>
</dbReference>
<dbReference type="GO" id="GO:0016705">
    <property type="term" value="F:oxidoreductase activity, acting on paired donors, with incorporation or reduction of molecular oxygen"/>
    <property type="evidence" value="ECO:0007669"/>
    <property type="project" value="InterPro"/>
</dbReference>
<comment type="caution">
    <text evidence="9">The sequence shown here is derived from an EMBL/GenBank/DDBJ whole genome shotgun (WGS) entry which is preliminary data.</text>
</comment>
<dbReference type="UniPathway" id="UPA00232"/>
<reference evidence="9 10" key="1">
    <citation type="submission" date="2018-04" db="EMBL/GenBank/DDBJ databases">
        <title>Genomic Encyclopedia of Type Strains, Phase IV (KMG-IV): sequencing the most valuable type-strain genomes for metagenomic binning, comparative biology and taxonomic classification.</title>
        <authorList>
            <person name="Goeker M."/>
        </authorList>
    </citation>
    <scope>NUCLEOTIDE SEQUENCE [LARGE SCALE GENOMIC DNA]</scope>
    <source>
        <strain evidence="9 10">DSM 10065</strain>
    </source>
</reference>
<dbReference type="InterPro" id="IPR010971">
    <property type="entry name" value="UbiH/COQ6"/>
</dbReference>
<evidence type="ECO:0000313" key="10">
    <source>
        <dbReference type="Proteomes" id="UP000246145"/>
    </source>
</evidence>
<dbReference type="InterPro" id="IPR036188">
    <property type="entry name" value="FAD/NAD-bd_sf"/>
</dbReference>
<evidence type="ECO:0000256" key="5">
    <source>
        <dbReference type="ARBA" id="ARBA00022827"/>
    </source>
</evidence>
<dbReference type="GO" id="GO:0004497">
    <property type="term" value="F:monooxygenase activity"/>
    <property type="evidence" value="ECO:0007669"/>
    <property type="project" value="UniProtKB-KW"/>
</dbReference>
<keyword evidence="10" id="KW-1185">Reference proteome</keyword>
<dbReference type="Gene3D" id="3.50.50.60">
    <property type="entry name" value="FAD/NAD(P)-binding domain"/>
    <property type="match status" value="2"/>
</dbReference>
<evidence type="ECO:0000256" key="7">
    <source>
        <dbReference type="ARBA" id="ARBA00023033"/>
    </source>
</evidence>
<evidence type="ECO:0000256" key="2">
    <source>
        <dbReference type="ARBA" id="ARBA00004749"/>
    </source>
</evidence>
<organism evidence="9 10">
    <name type="scientific">Pusillimonas noertemannii</name>
    <dbReference type="NCBI Taxonomy" id="305977"/>
    <lineage>
        <taxon>Bacteria</taxon>
        <taxon>Pseudomonadati</taxon>
        <taxon>Pseudomonadota</taxon>
        <taxon>Betaproteobacteria</taxon>
        <taxon>Burkholderiales</taxon>
        <taxon>Alcaligenaceae</taxon>
        <taxon>Pusillimonas</taxon>
    </lineage>
</organism>
<evidence type="ECO:0000256" key="3">
    <source>
        <dbReference type="ARBA" id="ARBA00005349"/>
    </source>
</evidence>
<dbReference type="EMBL" id="QEKO01000001">
    <property type="protein sequence ID" value="PVY67944.1"/>
    <property type="molecule type" value="Genomic_DNA"/>
</dbReference>
<dbReference type="RefSeq" id="WP_165832411.1">
    <property type="nucleotide sequence ID" value="NZ_JACCEX010000001.1"/>
</dbReference>
<evidence type="ECO:0000313" key="9">
    <source>
        <dbReference type="EMBL" id="PVY67944.1"/>
    </source>
</evidence>
<feature type="domain" description="FAD-binding" evidence="8">
    <location>
        <begin position="5"/>
        <end position="338"/>
    </location>
</feature>
<dbReference type="GO" id="GO:0006744">
    <property type="term" value="P:ubiquinone biosynthetic process"/>
    <property type="evidence" value="ECO:0007669"/>
    <property type="project" value="UniProtKB-UniPathway"/>
</dbReference>
<comment type="similarity">
    <text evidence="3">Belongs to the UbiH/COQ6 family.</text>
</comment>
<evidence type="ECO:0000259" key="8">
    <source>
        <dbReference type="Pfam" id="PF01494"/>
    </source>
</evidence>
<dbReference type="STRING" id="1231391.GCA_000308195_03162"/>
<evidence type="ECO:0000256" key="6">
    <source>
        <dbReference type="ARBA" id="ARBA00023002"/>
    </source>
</evidence>
<dbReference type="NCBIfam" id="TIGR01988">
    <property type="entry name" value="Ubi-OHases"/>
    <property type="match status" value="1"/>
</dbReference>
<dbReference type="InterPro" id="IPR018168">
    <property type="entry name" value="Ubi_Hdrlase_CS"/>
</dbReference>
<name>A0A2U1CQ24_9BURK</name>
<sequence>MSTGQILVCGTGIVGLAAALGLARDGQKAALLGPRKPPEPARPDIYFPRVYALSPESRRFLGELGVWGMLDMARVTPVESMQVYGDASGHVALRAWQAVQSEMAWIIESSELERVLHQAVQVFGIAWHEDRFAALQNKAVLTESGRVLPAALVIGADGAQSPVRQAAGIAHQSRPYHQTGLVTHLTAELPHGNAAMQWFTSDGVVALLPMPDTSEGHQVSLVWSMAEEQAKTLQSLPQAERDARLQAGLLAVTGGALGRLTVRSGVHGFPLFLERSDMVAPGVALAGDAAHRVHPLAGQGLNLGLGDVAQLLGTLRARPRGCEPGQLNLLRRYRRARAEPVLAMGLVTDGLHRLFASHSAPVVMARNAGMQLVDRIPFIKRRLISGASGQKPW</sequence>
<dbReference type="Pfam" id="PF01494">
    <property type="entry name" value="FAD_binding_3"/>
    <property type="match status" value="1"/>
</dbReference>
<dbReference type="SUPFAM" id="SSF51905">
    <property type="entry name" value="FAD/NAD(P)-binding domain"/>
    <property type="match status" value="1"/>
</dbReference>
<dbReference type="PRINTS" id="PR00420">
    <property type="entry name" value="RNGMNOXGNASE"/>
</dbReference>
<keyword evidence="7" id="KW-0503">Monooxygenase</keyword>
<comment type="cofactor">
    <cofactor evidence="1">
        <name>FAD</name>
        <dbReference type="ChEBI" id="CHEBI:57692"/>
    </cofactor>
</comment>
<dbReference type="AlphaFoldDB" id="A0A2U1CQ24"/>
<accession>A0A2U1CQ24</accession>
<gene>
    <name evidence="9" type="ORF">C7440_0330</name>
</gene>
<dbReference type="GO" id="GO:0071949">
    <property type="term" value="F:FAD binding"/>
    <property type="evidence" value="ECO:0007669"/>
    <property type="project" value="InterPro"/>
</dbReference>
<dbReference type="Proteomes" id="UP000246145">
    <property type="component" value="Unassembled WGS sequence"/>
</dbReference>
<evidence type="ECO:0000256" key="4">
    <source>
        <dbReference type="ARBA" id="ARBA00022630"/>
    </source>
</evidence>
<dbReference type="InterPro" id="IPR002938">
    <property type="entry name" value="FAD-bd"/>
</dbReference>
<dbReference type="PANTHER" id="PTHR43876">
    <property type="entry name" value="UBIQUINONE BIOSYNTHESIS MONOOXYGENASE COQ6, MITOCHONDRIAL"/>
    <property type="match status" value="1"/>
</dbReference>
<keyword evidence="4" id="KW-0285">Flavoprotein</keyword>
<protein>
    <submittedName>
        <fullName evidence="9">2-octaprenyl-3-methyl-6-methoxy-1,4-benzoquinol hydroxylase</fullName>
    </submittedName>
</protein>
<dbReference type="InterPro" id="IPR051205">
    <property type="entry name" value="UbiH/COQ6_monooxygenase"/>
</dbReference>